<evidence type="ECO:0000256" key="1">
    <source>
        <dbReference type="SAM" id="Phobius"/>
    </source>
</evidence>
<dbReference type="PANTHER" id="PTHR21879">
    <property type="entry name" value="FI03362P-RELATED-RELATED"/>
    <property type="match status" value="1"/>
</dbReference>
<evidence type="ECO:0000313" key="3">
    <source>
        <dbReference type="EMBL" id="KAK4875555.1"/>
    </source>
</evidence>
<organism evidence="3 4">
    <name type="scientific">Aquatica leii</name>
    <dbReference type="NCBI Taxonomy" id="1421715"/>
    <lineage>
        <taxon>Eukaryota</taxon>
        <taxon>Metazoa</taxon>
        <taxon>Ecdysozoa</taxon>
        <taxon>Arthropoda</taxon>
        <taxon>Hexapoda</taxon>
        <taxon>Insecta</taxon>
        <taxon>Pterygota</taxon>
        <taxon>Neoptera</taxon>
        <taxon>Endopterygota</taxon>
        <taxon>Coleoptera</taxon>
        <taxon>Polyphaga</taxon>
        <taxon>Elateriformia</taxon>
        <taxon>Elateroidea</taxon>
        <taxon>Lampyridae</taxon>
        <taxon>Luciolinae</taxon>
        <taxon>Aquatica</taxon>
    </lineage>
</organism>
<feature type="transmembrane region" description="Helical" evidence="1">
    <location>
        <begin position="158"/>
        <end position="178"/>
    </location>
</feature>
<dbReference type="AlphaFoldDB" id="A0AAN7Q181"/>
<reference evidence="4" key="1">
    <citation type="submission" date="2023-01" db="EMBL/GenBank/DDBJ databases">
        <title>Key to firefly adult light organ development and bioluminescence: homeobox transcription factors regulate luciferase expression and transportation to peroxisome.</title>
        <authorList>
            <person name="Fu X."/>
        </authorList>
    </citation>
    <scope>NUCLEOTIDE SEQUENCE [LARGE SCALE GENOMIC DNA]</scope>
</reference>
<accession>A0AAN7Q181</accession>
<keyword evidence="1" id="KW-1133">Transmembrane helix</keyword>
<dbReference type="Pfam" id="PF07898">
    <property type="entry name" value="DUF1676"/>
    <property type="match status" value="1"/>
</dbReference>
<evidence type="ECO:0000256" key="2">
    <source>
        <dbReference type="SAM" id="SignalP"/>
    </source>
</evidence>
<protein>
    <submittedName>
        <fullName evidence="3">Uncharacterized protein</fullName>
    </submittedName>
</protein>
<comment type="caution">
    <text evidence="3">The sequence shown here is derived from an EMBL/GenBank/DDBJ whole genome shotgun (WGS) entry which is preliminary data.</text>
</comment>
<evidence type="ECO:0000313" key="4">
    <source>
        <dbReference type="Proteomes" id="UP001353858"/>
    </source>
</evidence>
<sequence length="214" mass="22960">MYNLLVFTSILAFLVVVQCNKEGDDVKDGLQVLSKLFRHFINSQPEDYKLTDGVHLISTSTSNDITSRAVDDTSLMGVIENYIQTHEVRIKFVELMPNGQDLARAFKSDNDEVNLDVGTGRGKNKGGSGGALVMLGGMFASMMGALGLGGVGLLAMKALAVSAMALMLAGIVGIKALASGGHHDDHRVIHAGGDHRKKREAAEMAYNAWFPHSM</sequence>
<dbReference type="Proteomes" id="UP001353858">
    <property type="component" value="Unassembled WGS sequence"/>
</dbReference>
<proteinExistence type="predicted"/>
<dbReference type="PANTHER" id="PTHR21879:SF23">
    <property type="entry name" value="IP06949P"/>
    <property type="match status" value="1"/>
</dbReference>
<dbReference type="InterPro" id="IPR012464">
    <property type="entry name" value="DUF1676"/>
</dbReference>
<name>A0AAN7Q181_9COLE</name>
<dbReference type="EMBL" id="JARPUR010000005">
    <property type="protein sequence ID" value="KAK4875555.1"/>
    <property type="molecule type" value="Genomic_DNA"/>
</dbReference>
<keyword evidence="4" id="KW-1185">Reference proteome</keyword>
<keyword evidence="1" id="KW-0472">Membrane</keyword>
<keyword evidence="1" id="KW-0812">Transmembrane</keyword>
<feature type="transmembrane region" description="Helical" evidence="1">
    <location>
        <begin position="131"/>
        <end position="151"/>
    </location>
</feature>
<feature type="chain" id="PRO_5042887213" evidence="2">
    <location>
        <begin position="20"/>
        <end position="214"/>
    </location>
</feature>
<dbReference type="GO" id="GO:0016020">
    <property type="term" value="C:membrane"/>
    <property type="evidence" value="ECO:0007669"/>
    <property type="project" value="TreeGrafter"/>
</dbReference>
<keyword evidence="2" id="KW-0732">Signal</keyword>
<gene>
    <name evidence="3" type="ORF">RN001_011977</name>
</gene>
<feature type="signal peptide" evidence="2">
    <location>
        <begin position="1"/>
        <end position="19"/>
    </location>
</feature>